<dbReference type="InterPro" id="IPR015943">
    <property type="entry name" value="WD40/YVTN_repeat-like_dom_sf"/>
</dbReference>
<evidence type="ECO:0000256" key="1">
    <source>
        <dbReference type="ARBA" id="ARBA00022729"/>
    </source>
</evidence>
<dbReference type="NCBIfam" id="TIGR02276">
    <property type="entry name" value="beta_rpt_yvtn"/>
    <property type="match status" value="2"/>
</dbReference>
<dbReference type="SUPFAM" id="SSF50974">
    <property type="entry name" value="Nitrous oxide reductase, N-terminal domain"/>
    <property type="match status" value="1"/>
</dbReference>
<dbReference type="InterPro" id="IPR048433">
    <property type="entry name" value="YNCE-like_beta-prop"/>
</dbReference>
<evidence type="ECO:0000313" key="5">
    <source>
        <dbReference type="Proteomes" id="UP001595886"/>
    </source>
</evidence>
<keyword evidence="1 2" id="KW-0732">Signal</keyword>
<dbReference type="PANTHER" id="PTHR47197">
    <property type="entry name" value="PROTEIN NIRF"/>
    <property type="match status" value="1"/>
</dbReference>
<dbReference type="Pfam" id="PF21783">
    <property type="entry name" value="YNCE"/>
    <property type="match status" value="1"/>
</dbReference>
<protein>
    <submittedName>
        <fullName evidence="4">Beta-propeller fold lactonase family protein</fullName>
    </submittedName>
</protein>
<accession>A0ABV9QRZ9</accession>
<keyword evidence="5" id="KW-1185">Reference proteome</keyword>
<dbReference type="InterPro" id="IPR011964">
    <property type="entry name" value="YVTN_b-propeller_repeat"/>
</dbReference>
<organism evidence="4 5">
    <name type="scientific">Dokdonella ginsengisoli</name>
    <dbReference type="NCBI Taxonomy" id="363846"/>
    <lineage>
        <taxon>Bacteria</taxon>
        <taxon>Pseudomonadati</taxon>
        <taxon>Pseudomonadota</taxon>
        <taxon>Gammaproteobacteria</taxon>
        <taxon>Lysobacterales</taxon>
        <taxon>Rhodanobacteraceae</taxon>
        <taxon>Dokdonella</taxon>
    </lineage>
</organism>
<dbReference type="PROSITE" id="PS51257">
    <property type="entry name" value="PROKAR_LIPOPROTEIN"/>
    <property type="match status" value="1"/>
</dbReference>
<dbReference type="Gene3D" id="2.130.10.10">
    <property type="entry name" value="YVTN repeat-like/Quinoprotein amine dehydrogenase"/>
    <property type="match status" value="2"/>
</dbReference>
<feature type="chain" id="PRO_5046713571" evidence="2">
    <location>
        <begin position="30"/>
        <end position="326"/>
    </location>
</feature>
<dbReference type="InterPro" id="IPR011045">
    <property type="entry name" value="N2O_reductase_N"/>
</dbReference>
<evidence type="ECO:0000259" key="3">
    <source>
        <dbReference type="Pfam" id="PF21783"/>
    </source>
</evidence>
<dbReference type="PANTHER" id="PTHR47197:SF3">
    <property type="entry name" value="DIHYDRO-HEME D1 DEHYDROGENASE"/>
    <property type="match status" value="1"/>
</dbReference>
<sequence>MISSSPRRIPFLSPVLAALACAVSGAVAAAPLAYVPNQKSGTISVIDTAGDTVVKTLSAGGKLGKRLQAIDADAKGTTIYVVDAEHDQLVAIDPATDTIRHSVKIGEDAEGVRLAPGGRKLAVCVEGQHRVLLIDAATFAVEAQIPTKGRNPEHCEFTPDGKSLLTSNEGSNDMDVIDLAAKASTGTIATSGHPRGTAFVGASKVYVAQEAANGVDVIDVGARKKVASIPTALRAAGAIASADGKRVYVANGGAGSVSAIDTATDKVVKEVAVGKRPWNMALTPDGKKLYVANGRSNSVSVIDTGKLEVVKEIAVGELPWGVVIPQ</sequence>
<feature type="signal peptide" evidence="2">
    <location>
        <begin position="1"/>
        <end position="29"/>
    </location>
</feature>
<dbReference type="RefSeq" id="WP_380019946.1">
    <property type="nucleotide sequence ID" value="NZ_JBHSHD010000006.1"/>
</dbReference>
<reference evidence="5" key="1">
    <citation type="journal article" date="2019" name="Int. J. Syst. Evol. Microbiol.">
        <title>The Global Catalogue of Microorganisms (GCM) 10K type strain sequencing project: providing services to taxonomists for standard genome sequencing and annotation.</title>
        <authorList>
            <consortium name="The Broad Institute Genomics Platform"/>
            <consortium name="The Broad Institute Genome Sequencing Center for Infectious Disease"/>
            <person name="Wu L."/>
            <person name="Ma J."/>
        </authorList>
    </citation>
    <scope>NUCLEOTIDE SEQUENCE [LARGE SCALE GENOMIC DNA]</scope>
    <source>
        <strain evidence="5">CCUG 30340</strain>
    </source>
</reference>
<dbReference type="Proteomes" id="UP001595886">
    <property type="component" value="Unassembled WGS sequence"/>
</dbReference>
<dbReference type="InterPro" id="IPR051200">
    <property type="entry name" value="Host-pathogen_enzymatic-act"/>
</dbReference>
<name>A0ABV9QRZ9_9GAMM</name>
<gene>
    <name evidence="4" type="ORF">ACFO6Q_07285</name>
</gene>
<proteinExistence type="predicted"/>
<evidence type="ECO:0000313" key="4">
    <source>
        <dbReference type="EMBL" id="MFC4820120.1"/>
    </source>
</evidence>
<feature type="domain" description="YNCE-like beta-propeller" evidence="3">
    <location>
        <begin position="14"/>
        <end position="322"/>
    </location>
</feature>
<evidence type="ECO:0000256" key="2">
    <source>
        <dbReference type="SAM" id="SignalP"/>
    </source>
</evidence>
<dbReference type="EMBL" id="JBHSHD010000006">
    <property type="protein sequence ID" value="MFC4820120.1"/>
    <property type="molecule type" value="Genomic_DNA"/>
</dbReference>
<comment type="caution">
    <text evidence="4">The sequence shown here is derived from an EMBL/GenBank/DDBJ whole genome shotgun (WGS) entry which is preliminary data.</text>
</comment>